<keyword evidence="1" id="KW-0418">Kinase</keyword>
<dbReference type="GO" id="GO:0016301">
    <property type="term" value="F:kinase activity"/>
    <property type="evidence" value="ECO:0007669"/>
    <property type="project" value="UniProtKB-KW"/>
</dbReference>
<evidence type="ECO:0000313" key="2">
    <source>
        <dbReference type="Proteomes" id="UP000187266"/>
    </source>
</evidence>
<keyword evidence="2" id="KW-1185">Reference proteome</keyword>
<dbReference type="InterPro" id="IPR051459">
    <property type="entry name" value="Cytochrome_c-type_DH"/>
</dbReference>
<dbReference type="OrthoDB" id="9811281at2"/>
<dbReference type="GO" id="GO:0009055">
    <property type="term" value="F:electron transfer activity"/>
    <property type="evidence" value="ECO:0007669"/>
    <property type="project" value="InterPro"/>
</dbReference>
<dbReference type="SUPFAM" id="SSF46626">
    <property type="entry name" value="Cytochrome c"/>
    <property type="match status" value="2"/>
</dbReference>
<dbReference type="EMBL" id="CP019124">
    <property type="protein sequence ID" value="APX88611.1"/>
    <property type="molecule type" value="Genomic_DNA"/>
</dbReference>
<dbReference type="PANTHER" id="PTHR35008">
    <property type="entry name" value="BLL4482 PROTEIN-RELATED"/>
    <property type="match status" value="1"/>
</dbReference>
<dbReference type="Gene3D" id="1.10.760.10">
    <property type="entry name" value="Cytochrome c-like domain"/>
    <property type="match status" value="2"/>
</dbReference>
<accession>A0A2M9DGK2</accession>
<dbReference type="PANTHER" id="PTHR35008:SF8">
    <property type="entry name" value="ALCOHOL DEHYDROGENASE CYTOCHROME C SUBUNIT"/>
    <property type="match status" value="1"/>
</dbReference>
<dbReference type="STRING" id="1267768.BV394_01770"/>
<proteinExistence type="predicted"/>
<dbReference type="GO" id="GO:0020037">
    <property type="term" value="F:heme binding"/>
    <property type="evidence" value="ECO:0007669"/>
    <property type="project" value="InterPro"/>
</dbReference>
<dbReference type="Pfam" id="PF00034">
    <property type="entry name" value="Cytochrom_C"/>
    <property type="match status" value="2"/>
</dbReference>
<gene>
    <name evidence="1" type="ORF">BV394_01770</name>
</gene>
<evidence type="ECO:0000313" key="1">
    <source>
        <dbReference type="EMBL" id="APX88611.1"/>
    </source>
</evidence>
<sequence length="325" mass="33428">MGAGRRGLGAGLVMLGLLAVGLGAYWLLTRPAPLSGAQLSGALAAAEAVEAGGAATPGASGLSGQQVFDAAGCASCHAAPGAEPADRPVLAGGKRFATPFGTFVAPNISPDPKAGIGAWTDAQLMNAIMRGISPGGAHYYPAFPYATYGRADPADIALLVAHLRGLPADATPSQPHEIGFPFNIRRNMGIWKRLFVDHDWVVANAAEPQIARGRYLVEALAHCGECHTPRNALGGIDRGAWLSGAPNPTGKGRIPDITPRGLSWSEADIANYLKTGFTPEYDTAGAEMAEVVENLSKLPETELKAIAAYLKSLPAGSEGTGDGAK</sequence>
<reference evidence="1 2" key="1">
    <citation type="submission" date="2017-01" db="EMBL/GenBank/DDBJ databases">
        <title>Genomic analysis of Xuhuaishuia manganoxidans DY6-4.</title>
        <authorList>
            <person name="Wang X."/>
        </authorList>
    </citation>
    <scope>NUCLEOTIDE SEQUENCE [LARGE SCALE GENOMIC DNA]</scope>
    <source>
        <strain evidence="1 2">DY6-4</strain>
    </source>
</reference>
<dbReference type="Proteomes" id="UP000187266">
    <property type="component" value="Chromosome"/>
</dbReference>
<name>A0A1U7DF76_9RHOB</name>
<keyword evidence="1" id="KW-0808">Transferase</keyword>
<protein>
    <submittedName>
        <fullName evidence="1">Diacylglycerol kinase</fullName>
    </submittedName>
</protein>
<dbReference type="PROSITE" id="PS51007">
    <property type="entry name" value="CYTC"/>
    <property type="match status" value="2"/>
</dbReference>
<dbReference type="InterPro" id="IPR036909">
    <property type="entry name" value="Cyt_c-like_dom_sf"/>
</dbReference>
<organism evidence="1 2">
    <name type="scientific">Brevirhabdus pacifica</name>
    <dbReference type="NCBI Taxonomy" id="1267768"/>
    <lineage>
        <taxon>Bacteria</taxon>
        <taxon>Pseudomonadati</taxon>
        <taxon>Pseudomonadota</taxon>
        <taxon>Alphaproteobacteria</taxon>
        <taxon>Rhodobacterales</taxon>
        <taxon>Paracoccaceae</taxon>
        <taxon>Brevirhabdus</taxon>
    </lineage>
</organism>
<dbReference type="AlphaFoldDB" id="A0A1U7DF76"/>
<accession>A0A1U7DF76</accession>
<dbReference type="InterPro" id="IPR009056">
    <property type="entry name" value="Cyt_c-like_dom"/>
</dbReference>